<feature type="domain" description="Abnormal spindle-like microcephaly-associated protein ASH" evidence="6">
    <location>
        <begin position="586"/>
        <end position="670"/>
    </location>
</feature>
<dbReference type="Pfam" id="PF15780">
    <property type="entry name" value="ASH"/>
    <property type="match status" value="2"/>
</dbReference>
<evidence type="ECO:0000256" key="3">
    <source>
        <dbReference type="ARBA" id="ARBA00022490"/>
    </source>
</evidence>
<protein>
    <submittedName>
        <fullName evidence="8">Choice-of-anchor D domain-containing protein</fullName>
    </submittedName>
</protein>
<dbReference type="PROSITE" id="PS51257">
    <property type="entry name" value="PROKAR_LIPOPROTEIN"/>
    <property type="match status" value="1"/>
</dbReference>
<dbReference type="Proteomes" id="UP000518300">
    <property type="component" value="Unassembled WGS sequence"/>
</dbReference>
<evidence type="ECO:0000256" key="2">
    <source>
        <dbReference type="ARBA" id="ARBA00004496"/>
    </source>
</evidence>
<dbReference type="PANTHER" id="PTHR46127">
    <property type="entry name" value="CILIA- AND FLAGELLA-ASSOCIATED PROTEIN 65"/>
    <property type="match status" value="1"/>
</dbReference>
<dbReference type="PANTHER" id="PTHR46127:SF1">
    <property type="entry name" value="CILIA- AND FLAGELLA-ASSOCIATED PROTEIN 65"/>
    <property type="match status" value="1"/>
</dbReference>
<evidence type="ECO:0000259" key="6">
    <source>
        <dbReference type="Pfam" id="PF15780"/>
    </source>
</evidence>
<dbReference type="GO" id="GO:0005737">
    <property type="term" value="C:cytoplasm"/>
    <property type="evidence" value="ECO:0007669"/>
    <property type="project" value="UniProtKB-SubCell"/>
</dbReference>
<accession>A0A848LLK7</accession>
<dbReference type="InterPro" id="IPR013783">
    <property type="entry name" value="Ig-like_fold"/>
</dbReference>
<keyword evidence="4" id="KW-0969">Cilium</keyword>
<dbReference type="InterPro" id="IPR031549">
    <property type="entry name" value="ASH"/>
</dbReference>
<dbReference type="EMBL" id="JABBJJ010000145">
    <property type="protein sequence ID" value="NMO18626.1"/>
    <property type="molecule type" value="Genomic_DNA"/>
</dbReference>
<comment type="subcellular location">
    <subcellularLocation>
        <location evidence="1">Cell projection</location>
        <location evidence="1">Cilium</location>
    </subcellularLocation>
    <subcellularLocation>
        <location evidence="2">Cytoplasm</location>
    </subcellularLocation>
</comment>
<evidence type="ECO:0000313" key="8">
    <source>
        <dbReference type="EMBL" id="NMO18626.1"/>
    </source>
</evidence>
<evidence type="ECO:0000256" key="1">
    <source>
        <dbReference type="ARBA" id="ARBA00004138"/>
    </source>
</evidence>
<gene>
    <name evidence="8" type="ORF">HG543_27745</name>
</gene>
<evidence type="ECO:0000313" key="9">
    <source>
        <dbReference type="Proteomes" id="UP000518300"/>
    </source>
</evidence>
<dbReference type="Gene3D" id="2.60.40.10">
    <property type="entry name" value="Immunoglobulins"/>
    <property type="match status" value="12"/>
</dbReference>
<evidence type="ECO:0000256" key="5">
    <source>
        <dbReference type="ARBA" id="ARBA00023273"/>
    </source>
</evidence>
<sequence>MKRIQTLLMTGFCLLAACDPPPPPSSHGTRVALQARELHSAGAAFGSHPVCDAGVDEEIELFNEDASSSRMILYAEAPPPFKRTAILSADGGTQQLPLSLAPGAGVKLRVRFTPQTPESFKKHLTVFSDEPGAGVINIPLEGQGVGPRLVLSPPSLDLSLPGDASDAGTPESSVERTVTVRNIGNESLSSLVLHPPAAPFSAELDKTALEPGETASLKVTFTPGTSKAFFTDALTVSSNDPCSPVTELPLAGFLSSAPRPALSPTALAFPEQEVGMASAHQQVMVTNEGGSLLTISSVSLQDASDAGTSFSVSPSGGFTLEPGKSRPLAVKFTPTAPGTHQATLQLVSDGQGSPSSVLLSGDAVQAATLKIEPASVRFAVQVPEQTTTENLSVQNTGSRPVTVSVAVTSTDEPAAFKVTPTSLSLLPGATGTLVVTLTPSANRASGPLLGQLTLRTGDSTEARQIHVALQGEVVRTRVVPAATDITFNDHVVGAPSQQRELVLKNPTTLPVTVDAIAVGSLRQYAVTGLPVTIPPNETRSAWVVFSPSERGQWDHTLQLKGNATETIPPVSLRGKALAPVLTIPDASLNLSFDTTAPGAESLKQVTLTNSGDAPLTIEAATVSEDTHFKVRGVNPPRTVDVNKSLTFDVIFNPKSLGPKEATLRFHVDNSGLPLGAPQIKLSGLSSGPFPVFEPGDQIDFGAQQVNSQERQKIRITNSESALETLQILSITIKDSASGFSLGKEYPSQDRKPGDYLDVEVVFDPRSVGTRYTDTLSIEYQGATTKVPRTKTLALKGTGAAAVLQLSETSVQFKDVELNTVATAELTLTNKGGAPLHLETISISGAGASAFQLGLLNWPKPLAPEGKEVISVMYKPTKVEGVTANLIIRSNAMGDNVKNGETQVQLSGQGTASLAVFSTRKVSFGSTPIGGTSSRELTISNEGSAPLRISEPEPSTHFYVSNEGVTAWPVDIPAKANGQPGQHVFRIVFRPDSKAEVSETISFVSNDSNSPVAVTLSGRGAQPLLVVDSSFSLGDDLALDVEALRNLSLRNEGDSLLEIRTITVAPPFCFVLPTTGTCVTQTSGDTRLTIEPGGTKELQLRATPRTHVRVSGLLSFTTNEQGSRTDGGSATRTVTVSFKGKGEVSTQADALDFGPCVMDASAIMVDKEVSISNTSASATAVTEVILSGDDVPDFEVVRPLPELPAESARNLTLRFKPQKGVAGLRQAVASIHTRNNPTPVVLNLQGYATVPELTIRRKDGKPFTGKVDFKGTLTNSTSEPVVLVFSNGRTSDAGGPLTISVNVTGMDASSFGLSKTGPLASLAPGESAELAVQFKPGADVKGYEAALSVTTNDPTNLSFLVKLSGTGVSKALSLSTNELNFGSRLAGVQTSSQPVRLSNDSGHAIVLTQVHVEAPEGPESTHFMLEPGPWTQGPYTLESGATLNLPVTFQPRPDVESESTLLIATEGPNASHLSVKLKGRGLSSVFRDLRRLVNFGTQRLSDPHEPEVLALTNDSSGTLFLTKYVPEGPQGDHFRVEPDDESCRSVPQGIELRTGETCKLEVSYVAQQVTRSAAPLLLSVSSEEAGPRQFSSARVELKGEKVSSLLSADPMELDFGWVDLGKPVEPRLITLTNKSSVATRVQHLQVSNPEAFKVEALEPGKEIPPEGTAQLRVTFEPKEGADVTGQVELRLEGEQVTDVAIQLHGKVRAIGGTGGGQSCGASG</sequence>
<feature type="non-terminal residue" evidence="8">
    <location>
        <position position="1722"/>
    </location>
</feature>
<evidence type="ECO:0000259" key="7">
    <source>
        <dbReference type="Pfam" id="PF22544"/>
    </source>
</evidence>
<name>A0A848LLK7_9BACT</name>
<dbReference type="RefSeq" id="WP_169347891.1">
    <property type="nucleotide sequence ID" value="NZ_JABBJJ010000145.1"/>
</dbReference>
<feature type="domain" description="HYDIN/VesB/CFA65-like Ig-like" evidence="7">
    <location>
        <begin position="172"/>
        <end position="243"/>
    </location>
</feature>
<keyword evidence="3" id="KW-0963">Cytoplasm</keyword>
<feature type="domain" description="HYDIN/VesB/CFA65-like Ig-like" evidence="7">
    <location>
        <begin position="1605"/>
        <end position="1705"/>
    </location>
</feature>
<feature type="domain" description="Abnormal spindle-like microcephaly-associated protein ASH" evidence="6">
    <location>
        <begin position="265"/>
        <end position="355"/>
    </location>
</feature>
<dbReference type="InterPro" id="IPR053879">
    <property type="entry name" value="HYDIN_VesB_CFA65-like_Ig"/>
</dbReference>
<keyword evidence="5" id="KW-0966">Cell projection</keyword>
<proteinExistence type="predicted"/>
<evidence type="ECO:0000256" key="4">
    <source>
        <dbReference type="ARBA" id="ARBA00023069"/>
    </source>
</evidence>
<dbReference type="Pfam" id="PF22544">
    <property type="entry name" value="HYDIN_VesB_CFA65-like_Ig"/>
    <property type="match status" value="2"/>
</dbReference>
<dbReference type="NCBIfam" id="NF012200">
    <property type="entry name" value="choice_anch_D"/>
    <property type="match status" value="8"/>
</dbReference>
<organism evidence="8 9">
    <name type="scientific">Pyxidicoccus fallax</name>
    <dbReference type="NCBI Taxonomy" id="394095"/>
    <lineage>
        <taxon>Bacteria</taxon>
        <taxon>Pseudomonadati</taxon>
        <taxon>Myxococcota</taxon>
        <taxon>Myxococcia</taxon>
        <taxon>Myxococcales</taxon>
        <taxon>Cystobacterineae</taxon>
        <taxon>Myxococcaceae</taxon>
        <taxon>Pyxidicoccus</taxon>
    </lineage>
</organism>
<dbReference type="InterPro" id="IPR052614">
    <property type="entry name" value="CFAP65"/>
</dbReference>
<comment type="caution">
    <text evidence="8">The sequence shown here is derived from an EMBL/GenBank/DDBJ whole genome shotgun (WGS) entry which is preliminary data.</text>
</comment>
<keyword evidence="9" id="KW-1185">Reference proteome</keyword>
<reference evidence="8 9" key="1">
    <citation type="submission" date="2020-04" db="EMBL/GenBank/DDBJ databases">
        <title>Draft genome of Pyxidicoccus fallax type strain.</title>
        <authorList>
            <person name="Whitworth D.E."/>
        </authorList>
    </citation>
    <scope>NUCLEOTIDE SEQUENCE [LARGE SCALE GENOMIC DNA]</scope>
    <source>
        <strain evidence="8 9">DSM 14698</strain>
    </source>
</reference>